<dbReference type="InterPro" id="IPR036259">
    <property type="entry name" value="MFS_trans_sf"/>
</dbReference>
<evidence type="ECO:0000256" key="1">
    <source>
        <dbReference type="ARBA" id="ARBA00004651"/>
    </source>
</evidence>
<dbReference type="Gene3D" id="1.20.1250.20">
    <property type="entry name" value="MFS general substrate transporter like domains"/>
    <property type="match status" value="1"/>
</dbReference>
<feature type="transmembrane region" description="Helical" evidence="6">
    <location>
        <begin position="308"/>
        <end position="332"/>
    </location>
</feature>
<dbReference type="SUPFAM" id="SSF103473">
    <property type="entry name" value="MFS general substrate transporter"/>
    <property type="match status" value="1"/>
</dbReference>
<accession>A0A1H7T1Q4</accession>
<dbReference type="InterPro" id="IPR050189">
    <property type="entry name" value="MFS_Efflux_Transporters"/>
</dbReference>
<evidence type="ECO:0000256" key="6">
    <source>
        <dbReference type="SAM" id="Phobius"/>
    </source>
</evidence>
<dbReference type="InterPro" id="IPR011701">
    <property type="entry name" value="MFS"/>
</dbReference>
<evidence type="ECO:0000256" key="4">
    <source>
        <dbReference type="ARBA" id="ARBA00022989"/>
    </source>
</evidence>
<dbReference type="AlphaFoldDB" id="A0A1H7T1Q4"/>
<keyword evidence="5 6" id="KW-0472">Membrane</keyword>
<evidence type="ECO:0000256" key="5">
    <source>
        <dbReference type="ARBA" id="ARBA00023136"/>
    </source>
</evidence>
<dbReference type="EMBL" id="FOAJ01000013">
    <property type="protein sequence ID" value="SEL77707.1"/>
    <property type="molecule type" value="Genomic_DNA"/>
</dbReference>
<dbReference type="GO" id="GO:0005886">
    <property type="term" value="C:plasma membrane"/>
    <property type="evidence" value="ECO:0007669"/>
    <property type="project" value="UniProtKB-SubCell"/>
</dbReference>
<feature type="transmembrane region" description="Helical" evidence="6">
    <location>
        <begin position="20"/>
        <end position="42"/>
    </location>
</feature>
<feature type="transmembrane region" description="Helical" evidence="6">
    <location>
        <begin position="212"/>
        <end position="236"/>
    </location>
</feature>
<evidence type="ECO:0000256" key="2">
    <source>
        <dbReference type="ARBA" id="ARBA00022475"/>
    </source>
</evidence>
<dbReference type="Proteomes" id="UP000199120">
    <property type="component" value="Unassembled WGS sequence"/>
</dbReference>
<feature type="transmembrane region" description="Helical" evidence="6">
    <location>
        <begin position="371"/>
        <end position="391"/>
    </location>
</feature>
<evidence type="ECO:0000313" key="8">
    <source>
        <dbReference type="EMBL" id="SEL77707.1"/>
    </source>
</evidence>
<dbReference type="RefSeq" id="WP_090550156.1">
    <property type="nucleotide sequence ID" value="NZ_FNSR01000002.1"/>
</dbReference>
<dbReference type="GO" id="GO:0022857">
    <property type="term" value="F:transmembrane transporter activity"/>
    <property type="evidence" value="ECO:0007669"/>
    <property type="project" value="InterPro"/>
</dbReference>
<proteinExistence type="predicted"/>
<evidence type="ECO:0000313" key="9">
    <source>
        <dbReference type="Proteomes" id="UP000199120"/>
    </source>
</evidence>
<feature type="transmembrane region" description="Helical" evidence="6">
    <location>
        <begin position="112"/>
        <end position="134"/>
    </location>
</feature>
<keyword evidence="4 6" id="KW-1133">Transmembrane helix</keyword>
<keyword evidence="2" id="KW-1003">Cell membrane</keyword>
<dbReference type="CDD" id="cd17324">
    <property type="entry name" value="MFS_NepI_like"/>
    <property type="match status" value="1"/>
</dbReference>
<sequence>MGESMCRQQAPGEGHTRHGWLGVASIAAGTFLLVATEFLPIGLLSRLALDLHVSEGRAGLSVTAPGFVAAFAAPLLVVLAGAMDRRAIIVALTATIVASNVMAALAPDFPVFLASRLMLGLAVAGLWSFAVAAGRRLVAESAGARATSIISAGISAGTVFGMPVGASLGGLIGWRMVFAANAALGLLVVLVQLRYLPRLVMRTAIRASQLSAFARIPMAAVGLLASGFVAAGHFVAYTFLEPYLRNTLALGATGVTLTLAGYAATGVVGSFVGERLAGSDVRGAFAAAAALLAASVLLAVAAKGSPAWAIAVVMLWGAAFGAVPVCVQMWMFNASPALYEAGSALMVSAFQISLAAGAAIGGVLVDNSGLDAAFLVSGFVSAAGVVIALMCRAAPAATHRSTVVLENQQ</sequence>
<evidence type="ECO:0000259" key="7">
    <source>
        <dbReference type="PROSITE" id="PS50850"/>
    </source>
</evidence>
<gene>
    <name evidence="8" type="ORF">SAMN05192542_113127</name>
</gene>
<feature type="transmembrane region" description="Helical" evidence="6">
    <location>
        <begin position="344"/>
        <end position="365"/>
    </location>
</feature>
<feature type="transmembrane region" description="Helical" evidence="6">
    <location>
        <begin position="146"/>
        <end position="166"/>
    </location>
</feature>
<name>A0A1H7T1Q4_9BURK</name>
<dbReference type="PROSITE" id="PS50850">
    <property type="entry name" value="MFS"/>
    <property type="match status" value="1"/>
</dbReference>
<keyword evidence="9" id="KW-1185">Reference proteome</keyword>
<reference evidence="9" key="1">
    <citation type="submission" date="2016-10" db="EMBL/GenBank/DDBJ databases">
        <authorList>
            <person name="Varghese N."/>
            <person name="Submissions S."/>
        </authorList>
    </citation>
    <scope>NUCLEOTIDE SEQUENCE [LARGE SCALE GENOMIC DNA]</scope>
    <source>
        <strain evidence="9">LMG 26416</strain>
    </source>
</reference>
<dbReference type="OrthoDB" id="9812189at2"/>
<comment type="subcellular location">
    <subcellularLocation>
        <location evidence="1">Cell membrane</location>
        <topology evidence="1">Multi-pass membrane protein</topology>
    </subcellularLocation>
</comment>
<dbReference type="STRING" id="416943.SAMN05445871_5000"/>
<feature type="transmembrane region" description="Helical" evidence="6">
    <location>
        <begin position="87"/>
        <end position="106"/>
    </location>
</feature>
<organism evidence="8 9">
    <name type="scientific">Paraburkholderia caballeronis</name>
    <dbReference type="NCBI Taxonomy" id="416943"/>
    <lineage>
        <taxon>Bacteria</taxon>
        <taxon>Pseudomonadati</taxon>
        <taxon>Pseudomonadota</taxon>
        <taxon>Betaproteobacteria</taxon>
        <taxon>Burkholderiales</taxon>
        <taxon>Burkholderiaceae</taxon>
        <taxon>Paraburkholderia</taxon>
    </lineage>
</organism>
<feature type="transmembrane region" description="Helical" evidence="6">
    <location>
        <begin position="284"/>
        <end position="302"/>
    </location>
</feature>
<feature type="transmembrane region" description="Helical" evidence="6">
    <location>
        <begin position="172"/>
        <end position="191"/>
    </location>
</feature>
<evidence type="ECO:0000256" key="3">
    <source>
        <dbReference type="ARBA" id="ARBA00022692"/>
    </source>
</evidence>
<keyword evidence="3 6" id="KW-0812">Transmembrane</keyword>
<dbReference type="InterPro" id="IPR020846">
    <property type="entry name" value="MFS_dom"/>
</dbReference>
<feature type="transmembrane region" description="Helical" evidence="6">
    <location>
        <begin position="248"/>
        <end position="272"/>
    </location>
</feature>
<dbReference type="PANTHER" id="PTHR43124">
    <property type="entry name" value="PURINE EFFLUX PUMP PBUE"/>
    <property type="match status" value="1"/>
</dbReference>
<feature type="domain" description="Major facilitator superfamily (MFS) profile" evidence="7">
    <location>
        <begin position="22"/>
        <end position="396"/>
    </location>
</feature>
<feature type="transmembrane region" description="Helical" evidence="6">
    <location>
        <begin position="62"/>
        <end position="80"/>
    </location>
</feature>
<dbReference type="PANTHER" id="PTHR43124:SF3">
    <property type="entry name" value="CHLORAMPHENICOL EFFLUX PUMP RV0191"/>
    <property type="match status" value="1"/>
</dbReference>
<dbReference type="Pfam" id="PF07690">
    <property type="entry name" value="MFS_1"/>
    <property type="match status" value="1"/>
</dbReference>
<protein>
    <submittedName>
        <fullName evidence="8">Predicted arabinose efflux permease, MFS family</fullName>
    </submittedName>
</protein>